<dbReference type="Proteomes" id="UP000611945">
    <property type="component" value="Unassembled WGS sequence"/>
</dbReference>
<feature type="chain" id="PRO_5045282480" evidence="1">
    <location>
        <begin position="18"/>
        <end position="312"/>
    </location>
</feature>
<gene>
    <name evidence="2" type="ORF">H9642_10485</name>
</gene>
<keyword evidence="1" id="KW-0732">Signal</keyword>
<evidence type="ECO:0000313" key="3">
    <source>
        <dbReference type="Proteomes" id="UP000611945"/>
    </source>
</evidence>
<reference evidence="2 3" key="1">
    <citation type="submission" date="2020-08" db="EMBL/GenBank/DDBJ databases">
        <title>A Genomic Blueprint of the Chicken Gut Microbiome.</title>
        <authorList>
            <person name="Gilroy R."/>
            <person name="Ravi A."/>
            <person name="Getino M."/>
            <person name="Pursley I."/>
            <person name="Horton D.L."/>
            <person name="Alikhan N.-F."/>
            <person name="Baker D."/>
            <person name="Gharbi K."/>
            <person name="Hall N."/>
            <person name="Watson M."/>
            <person name="Adriaenssens E.M."/>
            <person name="Foster-Nyarko E."/>
            <person name="Jarju S."/>
            <person name="Secka A."/>
            <person name="Antonio M."/>
            <person name="Oren A."/>
            <person name="Chaudhuri R."/>
            <person name="La Ragione R.M."/>
            <person name="Hildebrand F."/>
            <person name="Pallen M.J."/>
        </authorList>
    </citation>
    <scope>NUCLEOTIDE SEQUENCE [LARGE SCALE GENOMIC DNA]</scope>
    <source>
        <strain evidence="2 3">Sa2CUA2</strain>
    </source>
</reference>
<keyword evidence="3" id="KW-1185">Reference proteome</keyword>
<dbReference type="CDD" id="cd00229">
    <property type="entry name" value="SGNH_hydrolase"/>
    <property type="match status" value="1"/>
</dbReference>
<keyword evidence="2" id="KW-0378">Hydrolase</keyword>
<evidence type="ECO:0000256" key="1">
    <source>
        <dbReference type="SAM" id="SignalP"/>
    </source>
</evidence>
<comment type="caution">
    <text evidence="2">The sequence shown here is derived from an EMBL/GenBank/DDBJ whole genome shotgun (WGS) entry which is preliminary data.</text>
</comment>
<organism evidence="2 3">
    <name type="scientific">Serpens gallinarum</name>
    <dbReference type="NCBI Taxonomy" id="2763075"/>
    <lineage>
        <taxon>Bacteria</taxon>
        <taxon>Pseudomonadati</taxon>
        <taxon>Pseudomonadota</taxon>
        <taxon>Gammaproteobacteria</taxon>
        <taxon>Pseudomonadales</taxon>
        <taxon>Pseudomonadaceae</taxon>
        <taxon>Pseudomonas</taxon>
    </lineage>
</organism>
<sequence length="312" mass="33972">MKILAGLVLVLACMAQAASDRVVPPDSGYTSAPSGPRAPGAMEKWLHGLPSIVCWGDSLTSASYPRILAKLTGRPVTSRGVGGNTSAQIAARQGGRPTYMTLVGGRIPASGAVRVESFTVTPMGIYGKQVIEGSIGGVAGVLRRLSQETYEFTRTTPGAAVEVPVALPFMPDVGETDFEIAVIWAGRNNYDEPAQVLSDVRAMVEFLKPLNKRFVVLSPPNGNYRDEYIGAPNYHYFVEIRDGLRNAYPNNFLDVWQLLVQSYDPSDPRDVADYQKGIPPHSLRDDDIHLNEAGNRKVAAWVRDYLIGFKGY</sequence>
<protein>
    <submittedName>
        <fullName evidence="2">SGNH/GDSL hydrolase family protein</fullName>
    </submittedName>
</protein>
<dbReference type="SUPFAM" id="SSF52266">
    <property type="entry name" value="SGNH hydrolase"/>
    <property type="match status" value="1"/>
</dbReference>
<feature type="signal peptide" evidence="1">
    <location>
        <begin position="1"/>
        <end position="17"/>
    </location>
</feature>
<dbReference type="RefSeq" id="WP_251836387.1">
    <property type="nucleotide sequence ID" value="NZ_JACSQG010000004.1"/>
</dbReference>
<proteinExistence type="predicted"/>
<dbReference type="EMBL" id="JACSQG010000004">
    <property type="protein sequence ID" value="MBD7977616.1"/>
    <property type="molecule type" value="Genomic_DNA"/>
</dbReference>
<dbReference type="InterPro" id="IPR036514">
    <property type="entry name" value="SGNH_hydro_sf"/>
</dbReference>
<name>A0ABR8TPC3_9PSED</name>
<evidence type="ECO:0000313" key="2">
    <source>
        <dbReference type="EMBL" id="MBD7977616.1"/>
    </source>
</evidence>
<dbReference type="Gene3D" id="3.40.50.1110">
    <property type="entry name" value="SGNH hydrolase"/>
    <property type="match status" value="2"/>
</dbReference>
<accession>A0ABR8TPC3</accession>
<dbReference type="GO" id="GO:0016787">
    <property type="term" value="F:hydrolase activity"/>
    <property type="evidence" value="ECO:0007669"/>
    <property type="project" value="UniProtKB-KW"/>
</dbReference>